<keyword evidence="1" id="KW-0472">Membrane</keyword>
<accession>A0A0F7L6Y2</accession>
<sequence>MEMSDKIIVFLAIFGLSLIGAGFFMQHHDKPCQKIVYELRGEVAFARDCNGGEWRSIPPRYGTYRVYQVGEEL</sequence>
<dbReference type="EMBL" id="KR029586">
    <property type="protein sequence ID" value="AKH46771.1"/>
    <property type="molecule type" value="Genomic_DNA"/>
</dbReference>
<proteinExistence type="predicted"/>
<evidence type="ECO:0000256" key="1">
    <source>
        <dbReference type="SAM" id="Phobius"/>
    </source>
</evidence>
<reference evidence="2" key="2">
    <citation type="submission" date="2015-03" db="EMBL/GenBank/DDBJ databases">
        <authorList>
            <person name="Chow C.-E.T."/>
            <person name="Winget D.M."/>
            <person name="White R.A.III."/>
            <person name="Hallam S.J."/>
            <person name="Suttle C.A."/>
        </authorList>
    </citation>
    <scope>NUCLEOTIDE SEQUENCE</scope>
    <source>
        <strain evidence="2">Anoxic2_2</strain>
    </source>
</reference>
<reference evidence="2" key="1">
    <citation type="journal article" date="2015" name="Front. Microbiol.">
        <title>Combining genomic sequencing methods to explore viral diversity and reveal potential virus-host interactions.</title>
        <authorList>
            <person name="Chow C.E."/>
            <person name="Winget D.M."/>
            <person name="White R.A.III."/>
            <person name="Hallam S.J."/>
            <person name="Suttle C.A."/>
        </authorList>
    </citation>
    <scope>NUCLEOTIDE SEQUENCE</scope>
    <source>
        <strain evidence="2">Anoxic2_2</strain>
    </source>
</reference>
<evidence type="ECO:0000313" key="2">
    <source>
        <dbReference type="EMBL" id="AKH46771.1"/>
    </source>
</evidence>
<keyword evidence="1" id="KW-0812">Transmembrane</keyword>
<feature type="transmembrane region" description="Helical" evidence="1">
    <location>
        <begin position="7"/>
        <end position="25"/>
    </location>
</feature>
<organism evidence="2">
    <name type="scientific">uncultured marine virus</name>
    <dbReference type="NCBI Taxonomy" id="186617"/>
    <lineage>
        <taxon>Viruses</taxon>
        <taxon>environmental samples</taxon>
    </lineage>
</organism>
<keyword evidence="1" id="KW-1133">Transmembrane helix</keyword>
<protein>
    <submittedName>
        <fullName evidence="2">Uncharacterized protein</fullName>
    </submittedName>
</protein>
<name>A0A0F7L6Y2_9VIRU</name>